<dbReference type="InterPro" id="IPR000847">
    <property type="entry name" value="LysR_HTH_N"/>
</dbReference>
<dbReference type="Pfam" id="PF00126">
    <property type="entry name" value="HTH_1"/>
    <property type="match status" value="1"/>
</dbReference>
<dbReference type="Gene3D" id="1.10.10.10">
    <property type="entry name" value="Winged helix-like DNA-binding domain superfamily/Winged helix DNA-binding domain"/>
    <property type="match status" value="1"/>
</dbReference>
<dbReference type="PRINTS" id="PR00039">
    <property type="entry name" value="HTHLYSR"/>
</dbReference>
<dbReference type="PANTHER" id="PTHR30419">
    <property type="entry name" value="HTH-TYPE TRANSCRIPTIONAL REGULATOR YBHD"/>
    <property type="match status" value="1"/>
</dbReference>
<reference evidence="7" key="1">
    <citation type="journal article" date="2019" name="Int. J. Syst. Evol. Microbiol.">
        <title>The Global Catalogue of Microorganisms (GCM) 10K type strain sequencing project: providing services to taxonomists for standard genome sequencing and annotation.</title>
        <authorList>
            <consortium name="The Broad Institute Genomics Platform"/>
            <consortium name="The Broad Institute Genome Sequencing Center for Infectious Disease"/>
            <person name="Wu L."/>
            <person name="Ma J."/>
        </authorList>
    </citation>
    <scope>NUCLEOTIDE SEQUENCE [LARGE SCALE GENOMIC DNA]</scope>
    <source>
        <strain evidence="7">CGMCC 4.7608</strain>
    </source>
</reference>
<protein>
    <submittedName>
        <fullName evidence="6">LysR family transcriptional regulator</fullName>
    </submittedName>
</protein>
<evidence type="ECO:0000256" key="1">
    <source>
        <dbReference type="ARBA" id="ARBA00009437"/>
    </source>
</evidence>
<dbReference type="RefSeq" id="WP_231462227.1">
    <property type="nucleotide sequence ID" value="NZ_JAJOHW010000063.1"/>
</dbReference>
<comment type="caution">
    <text evidence="6">The sequence shown here is derived from an EMBL/GenBank/DDBJ whole genome shotgun (WGS) entry which is preliminary data.</text>
</comment>
<dbReference type="EMBL" id="JBHSEK010000014">
    <property type="protein sequence ID" value="MFC4491544.1"/>
    <property type="molecule type" value="Genomic_DNA"/>
</dbReference>
<evidence type="ECO:0000256" key="3">
    <source>
        <dbReference type="ARBA" id="ARBA00023125"/>
    </source>
</evidence>
<dbReference type="PROSITE" id="PS50931">
    <property type="entry name" value="HTH_LYSR"/>
    <property type="match status" value="1"/>
</dbReference>
<dbReference type="InterPro" id="IPR036390">
    <property type="entry name" value="WH_DNA-bd_sf"/>
</dbReference>
<proteinExistence type="inferred from homology"/>
<evidence type="ECO:0000256" key="2">
    <source>
        <dbReference type="ARBA" id="ARBA00023015"/>
    </source>
</evidence>
<sequence length="307" mass="33534">MNVSLRQLRVFQAVLEHGGFSRAGAALGLTQPAVSRAVRELEQALELRLFDRTTREVVATAAGLRLQGKLTRVLDELEDALQAARLEGAQAHGVVHVASSPTLSASLMPLLLARCRQHYPQLRLVLHDQVQRLNIEAVQNGLVDFGLVVEPDAATPLESEPLLEDDFWLVCRRDHALAGQAAAHWTQLSGQPLVLLDHSSGSRRLIDGLLEQHGVDCEVAQQLGHSQSVFRMVAAGQGVSISPGLAMPLPAGSDLRVLPLLPAARRRIVLIKRPHRSLSPLAQRVWRLALEMRRELAQAARPDAWGA</sequence>
<name>A0ABV8ZXY4_9NEIS</name>
<keyword evidence="7" id="KW-1185">Reference proteome</keyword>
<gene>
    <name evidence="6" type="ORF">ACFO0R_18185</name>
</gene>
<feature type="domain" description="HTH lysR-type" evidence="5">
    <location>
        <begin position="1"/>
        <end position="60"/>
    </location>
</feature>
<comment type="similarity">
    <text evidence="1">Belongs to the LysR transcriptional regulatory family.</text>
</comment>
<keyword evidence="2" id="KW-0805">Transcription regulation</keyword>
<evidence type="ECO:0000259" key="5">
    <source>
        <dbReference type="PROSITE" id="PS50931"/>
    </source>
</evidence>
<evidence type="ECO:0000313" key="6">
    <source>
        <dbReference type="EMBL" id="MFC4491544.1"/>
    </source>
</evidence>
<dbReference type="Pfam" id="PF03466">
    <property type="entry name" value="LysR_substrate"/>
    <property type="match status" value="1"/>
</dbReference>
<dbReference type="Gene3D" id="3.40.190.290">
    <property type="match status" value="1"/>
</dbReference>
<keyword evidence="4" id="KW-0804">Transcription</keyword>
<dbReference type="CDD" id="cd08440">
    <property type="entry name" value="PBP2_LTTR_like_4"/>
    <property type="match status" value="1"/>
</dbReference>
<accession>A0ABV8ZXY4</accession>
<dbReference type="SUPFAM" id="SSF46785">
    <property type="entry name" value="Winged helix' DNA-binding domain"/>
    <property type="match status" value="1"/>
</dbReference>
<dbReference type="SUPFAM" id="SSF53850">
    <property type="entry name" value="Periplasmic binding protein-like II"/>
    <property type="match status" value="1"/>
</dbReference>
<dbReference type="InterPro" id="IPR050950">
    <property type="entry name" value="HTH-type_LysR_regulators"/>
</dbReference>
<dbReference type="Proteomes" id="UP001595999">
    <property type="component" value="Unassembled WGS sequence"/>
</dbReference>
<dbReference type="PANTHER" id="PTHR30419:SF14">
    <property type="entry name" value="LYSR FAMILY TRANSCRIPTIONAL REGULATOR"/>
    <property type="match status" value="1"/>
</dbReference>
<keyword evidence="3" id="KW-0238">DNA-binding</keyword>
<evidence type="ECO:0000313" key="7">
    <source>
        <dbReference type="Proteomes" id="UP001595999"/>
    </source>
</evidence>
<organism evidence="6 7">
    <name type="scientific">Chromobacterium aquaticum</name>
    <dbReference type="NCBI Taxonomy" id="467180"/>
    <lineage>
        <taxon>Bacteria</taxon>
        <taxon>Pseudomonadati</taxon>
        <taxon>Pseudomonadota</taxon>
        <taxon>Betaproteobacteria</taxon>
        <taxon>Neisseriales</taxon>
        <taxon>Chromobacteriaceae</taxon>
        <taxon>Chromobacterium</taxon>
    </lineage>
</organism>
<dbReference type="InterPro" id="IPR036388">
    <property type="entry name" value="WH-like_DNA-bd_sf"/>
</dbReference>
<dbReference type="InterPro" id="IPR005119">
    <property type="entry name" value="LysR_subst-bd"/>
</dbReference>
<evidence type="ECO:0000256" key="4">
    <source>
        <dbReference type="ARBA" id="ARBA00023163"/>
    </source>
</evidence>